<feature type="region of interest" description="Disordered" evidence="1">
    <location>
        <begin position="1"/>
        <end position="40"/>
    </location>
</feature>
<gene>
    <name evidence="3" type="ORF">HHUB_1985</name>
</gene>
<dbReference type="Proteomes" id="UP000066737">
    <property type="component" value="Chromosome I"/>
</dbReference>
<keyword evidence="4" id="KW-1185">Reference proteome</keyword>
<feature type="domain" description="DUF7122" evidence="2">
    <location>
        <begin position="19"/>
        <end position="92"/>
    </location>
</feature>
<name>A0A0U5H5F2_9EURY</name>
<organism evidence="3 4">
    <name type="scientific">Halobacterium hubeiense</name>
    <dbReference type="NCBI Taxonomy" id="1407499"/>
    <lineage>
        <taxon>Archaea</taxon>
        <taxon>Methanobacteriati</taxon>
        <taxon>Methanobacteriota</taxon>
        <taxon>Stenosarchaea group</taxon>
        <taxon>Halobacteria</taxon>
        <taxon>Halobacteriales</taxon>
        <taxon>Halobacteriaceae</taxon>
        <taxon>Halobacterium</taxon>
    </lineage>
</organism>
<protein>
    <recommendedName>
        <fullName evidence="2">DUF7122 domain-containing protein</fullName>
    </recommendedName>
</protein>
<reference evidence="4" key="1">
    <citation type="journal article" date="2016" name="Environ. Microbiol.">
        <title>The complete genome of a viable archaeum isolated from 123-million-year-old rock salt.</title>
        <authorList>
            <person name="Jaakkola S.T."/>
            <person name="Pfeiffer F."/>
            <person name="Ravantti J.J."/>
            <person name="Guo Q."/>
            <person name="Liu Y."/>
            <person name="Chen X."/>
            <person name="Ma H."/>
            <person name="Yang C."/>
            <person name="Oksanen H.M."/>
            <person name="Bamford D.H."/>
        </authorList>
    </citation>
    <scope>NUCLEOTIDE SEQUENCE</scope>
    <source>
        <strain evidence="4">JI20-1</strain>
    </source>
</reference>
<evidence type="ECO:0000256" key="1">
    <source>
        <dbReference type="SAM" id="MobiDB-lite"/>
    </source>
</evidence>
<dbReference type="RefSeq" id="WP_082687171.1">
    <property type="nucleotide sequence ID" value="NZ_CEML01000002.1"/>
</dbReference>
<dbReference type="KEGG" id="hhb:Hhub_1985"/>
<dbReference type="InterPro" id="IPR055546">
    <property type="entry name" value="DUF7122"/>
</dbReference>
<evidence type="ECO:0000313" key="4">
    <source>
        <dbReference type="Proteomes" id="UP000066737"/>
    </source>
</evidence>
<dbReference type="GeneID" id="26658656"/>
<proteinExistence type="predicted"/>
<dbReference type="EMBL" id="LN831302">
    <property type="protein sequence ID" value="CQH53638.1"/>
    <property type="molecule type" value="Genomic_DNA"/>
</dbReference>
<evidence type="ECO:0000259" key="2">
    <source>
        <dbReference type="Pfam" id="PF23437"/>
    </source>
</evidence>
<dbReference type="Pfam" id="PF23437">
    <property type="entry name" value="DUF7122"/>
    <property type="match status" value="1"/>
</dbReference>
<dbReference type="STRING" id="1407499.HHUB_1985"/>
<evidence type="ECO:0000313" key="3">
    <source>
        <dbReference type="EMBL" id="CQH53638.1"/>
    </source>
</evidence>
<accession>A0A0U5H5F2</accession>
<dbReference type="AlphaFoldDB" id="A0A0U5H5F2"/>
<sequence length="184" mass="20943">MTDDDHGSDESDGGIDHFRRNRSGQFDRLPQTDADRTVKGRPTRGAVVDWWVDRFAVPEDTFDEYTFWEKGKGKVWALPYDPGEPVPVEALGLKILRTRQEHWKPTTDAVQRFGRDAEQNVIVLDEPEAKRFLAGEEQEIEWDGDWGYLVVAHDLAGGVEPIGVGLYTYGDLKSMVPKGRRRDV</sequence>
<feature type="compositionally biased region" description="Basic and acidic residues" evidence="1">
    <location>
        <begin position="1"/>
        <end position="18"/>
    </location>
</feature>